<accession>A0ACB6QZB6</accession>
<dbReference type="EMBL" id="MU003502">
    <property type="protein sequence ID" value="KAF2472389.1"/>
    <property type="molecule type" value="Genomic_DNA"/>
</dbReference>
<dbReference type="Proteomes" id="UP000799755">
    <property type="component" value="Unassembled WGS sequence"/>
</dbReference>
<name>A0ACB6QZB6_9PLEO</name>
<proteinExistence type="predicted"/>
<sequence length="353" mass="39249">MRIPTVSVGVRATPITPDNRSTAVTIATWLLLIILIIMFLSREAIKFVVLRKFQIDDLLILLATLFAVGLSVTTLVLASNGLGVLRPLTVRRADVFMKLYYASDFLYISSLCFAKLSLVSFFYGVGVKKVHRRIVQGLGVFIITWTIASLVAVAFQCGLPRPWEMLTLRCYNSGVFWIVYCIIDMTTDVSIIMLSVNLVAYLQVNLSRKITVVACFAPRVLVIVAALARLIYLYPINPHMKPAFNLWIPVICTQIQVCLSISTACIPYMKPFFEGVEAGVWRADDLRRKGMMVDELYAYRSAGGSLGTKGHGHSKGKEIYSMDSTIRATSYKYGRSTDVSPQIPTPVPLSPLT</sequence>
<evidence type="ECO:0000313" key="1">
    <source>
        <dbReference type="EMBL" id="KAF2472389.1"/>
    </source>
</evidence>
<feature type="non-terminal residue" evidence="1">
    <location>
        <position position="353"/>
    </location>
</feature>
<keyword evidence="2" id="KW-1185">Reference proteome</keyword>
<gene>
    <name evidence="1" type="ORF">BDR25DRAFT_220358</name>
</gene>
<evidence type="ECO:0000313" key="2">
    <source>
        <dbReference type="Proteomes" id="UP000799755"/>
    </source>
</evidence>
<protein>
    <submittedName>
        <fullName evidence="1">Uncharacterized protein</fullName>
    </submittedName>
</protein>
<comment type="caution">
    <text evidence="1">The sequence shown here is derived from an EMBL/GenBank/DDBJ whole genome shotgun (WGS) entry which is preliminary data.</text>
</comment>
<reference evidence="1" key="1">
    <citation type="journal article" date="2020" name="Stud. Mycol.">
        <title>101 Dothideomycetes genomes: a test case for predicting lifestyles and emergence of pathogens.</title>
        <authorList>
            <person name="Haridas S."/>
            <person name="Albert R."/>
            <person name="Binder M."/>
            <person name="Bloem J."/>
            <person name="Labutti K."/>
            <person name="Salamov A."/>
            <person name="Andreopoulos B."/>
            <person name="Baker S."/>
            <person name="Barry K."/>
            <person name="Bills G."/>
            <person name="Bluhm B."/>
            <person name="Cannon C."/>
            <person name="Castanera R."/>
            <person name="Culley D."/>
            <person name="Daum C."/>
            <person name="Ezra D."/>
            <person name="Gonzalez J."/>
            <person name="Henrissat B."/>
            <person name="Kuo A."/>
            <person name="Liang C."/>
            <person name="Lipzen A."/>
            <person name="Lutzoni F."/>
            <person name="Magnuson J."/>
            <person name="Mondo S."/>
            <person name="Nolan M."/>
            <person name="Ohm R."/>
            <person name="Pangilinan J."/>
            <person name="Park H.-J."/>
            <person name="Ramirez L."/>
            <person name="Alfaro M."/>
            <person name="Sun H."/>
            <person name="Tritt A."/>
            <person name="Yoshinaga Y."/>
            <person name="Zwiers L.-H."/>
            <person name="Turgeon B."/>
            <person name="Goodwin S."/>
            <person name="Spatafora J."/>
            <person name="Crous P."/>
            <person name="Grigoriev I."/>
        </authorList>
    </citation>
    <scope>NUCLEOTIDE SEQUENCE</scope>
    <source>
        <strain evidence="1">ATCC 200398</strain>
    </source>
</reference>
<organism evidence="1 2">
    <name type="scientific">Lindgomyces ingoldianus</name>
    <dbReference type="NCBI Taxonomy" id="673940"/>
    <lineage>
        <taxon>Eukaryota</taxon>
        <taxon>Fungi</taxon>
        <taxon>Dikarya</taxon>
        <taxon>Ascomycota</taxon>
        <taxon>Pezizomycotina</taxon>
        <taxon>Dothideomycetes</taxon>
        <taxon>Pleosporomycetidae</taxon>
        <taxon>Pleosporales</taxon>
        <taxon>Lindgomycetaceae</taxon>
        <taxon>Lindgomyces</taxon>
    </lineage>
</organism>